<sequence length="99" mass="11239">MALQAIHVQCTHCQHQFKEIPERSFLGFQKLDFPHCHEKVIYPLTSGFRTTYFIIAAVIALSIIVNLSQGQIGFPGLIGLAIIYALIRDWQIRKSINSI</sequence>
<organism evidence="2 3">
    <name type="scientific">Acinetobacter gandensis</name>
    <dbReference type="NCBI Taxonomy" id="1443941"/>
    <lineage>
        <taxon>Bacteria</taxon>
        <taxon>Pseudomonadati</taxon>
        <taxon>Pseudomonadota</taxon>
        <taxon>Gammaproteobacteria</taxon>
        <taxon>Moraxellales</taxon>
        <taxon>Moraxellaceae</taxon>
        <taxon>Acinetobacter</taxon>
    </lineage>
</organism>
<proteinExistence type="predicted"/>
<comment type="caution">
    <text evidence="2">The sequence shown here is derived from an EMBL/GenBank/DDBJ whole genome shotgun (WGS) entry which is preliminary data.</text>
</comment>
<dbReference type="RefSeq" id="WP_067763691.1">
    <property type="nucleotide sequence ID" value="NZ_LZDS01000023.1"/>
</dbReference>
<evidence type="ECO:0000256" key="1">
    <source>
        <dbReference type="SAM" id="Phobius"/>
    </source>
</evidence>
<feature type="transmembrane region" description="Helical" evidence="1">
    <location>
        <begin position="70"/>
        <end position="87"/>
    </location>
</feature>
<evidence type="ECO:0000313" key="3">
    <source>
        <dbReference type="Proteomes" id="UP000185753"/>
    </source>
</evidence>
<evidence type="ECO:0000313" key="2">
    <source>
        <dbReference type="EMBL" id="OBX28722.1"/>
    </source>
</evidence>
<keyword evidence="3" id="KW-1185">Reference proteome</keyword>
<name>A0A1A7RDF1_9GAMM</name>
<dbReference type="AlphaFoldDB" id="A0A1A7RDF1"/>
<dbReference type="OrthoDB" id="9154802at2"/>
<keyword evidence="1" id="KW-0472">Membrane</keyword>
<accession>A0A1A7RDF1</accession>
<protein>
    <submittedName>
        <fullName evidence="2">Uncharacterized protein</fullName>
    </submittedName>
</protein>
<reference evidence="3" key="1">
    <citation type="submission" date="2016-06" db="EMBL/GenBank/DDBJ databases">
        <authorList>
            <person name="Radolfova-Krizova L."/>
            <person name="Nemec A."/>
        </authorList>
    </citation>
    <scope>NUCLEOTIDE SEQUENCE [LARGE SCALE GENOMIC DNA]</scope>
    <source>
        <strain evidence="3">ANC 4275</strain>
    </source>
</reference>
<dbReference type="EMBL" id="LZDS01000023">
    <property type="protein sequence ID" value="OBX28722.1"/>
    <property type="molecule type" value="Genomic_DNA"/>
</dbReference>
<keyword evidence="1" id="KW-1133">Transmembrane helix</keyword>
<gene>
    <name evidence="2" type="ORF">A9J31_03630</name>
</gene>
<keyword evidence="1" id="KW-0812">Transmembrane</keyword>
<feature type="transmembrane region" description="Helical" evidence="1">
    <location>
        <begin position="40"/>
        <end position="64"/>
    </location>
</feature>
<dbReference type="STRING" id="1443941.A9J31_03630"/>
<dbReference type="Proteomes" id="UP000185753">
    <property type="component" value="Unassembled WGS sequence"/>
</dbReference>